<organism evidence="5 6">
    <name type="scientific">Gracilibacillus marinus</name>
    <dbReference type="NCBI Taxonomy" id="630535"/>
    <lineage>
        <taxon>Bacteria</taxon>
        <taxon>Bacillati</taxon>
        <taxon>Bacillota</taxon>
        <taxon>Bacilli</taxon>
        <taxon>Bacillales</taxon>
        <taxon>Bacillaceae</taxon>
        <taxon>Gracilibacillus</taxon>
    </lineage>
</organism>
<dbReference type="PANTHER" id="PTHR10509:SF14">
    <property type="entry name" value="CAFFEOYL-COA O-METHYLTRANSFERASE 3-RELATED"/>
    <property type="match status" value="1"/>
</dbReference>
<keyword evidence="6" id="KW-1185">Reference proteome</keyword>
<dbReference type="InterPro" id="IPR029063">
    <property type="entry name" value="SAM-dependent_MTases_sf"/>
</dbReference>
<evidence type="ECO:0000256" key="2">
    <source>
        <dbReference type="ARBA" id="ARBA00022679"/>
    </source>
</evidence>
<feature type="binding site" evidence="4">
    <location>
        <position position="158"/>
    </location>
    <ligand>
        <name>Mg(2+)</name>
        <dbReference type="ChEBI" id="CHEBI:18420"/>
    </ligand>
</feature>
<feature type="binding site" evidence="4">
    <location>
        <position position="83"/>
    </location>
    <ligand>
        <name>S-adenosyl-L-methionine</name>
        <dbReference type="ChEBI" id="CHEBI:59789"/>
    </ligand>
</feature>
<dbReference type="Pfam" id="PF01596">
    <property type="entry name" value="Methyltransf_3"/>
    <property type="match status" value="1"/>
</dbReference>
<comment type="subunit">
    <text evidence="4">Homodimer.</text>
</comment>
<dbReference type="GO" id="GO:0008168">
    <property type="term" value="F:methyltransferase activity"/>
    <property type="evidence" value="ECO:0007669"/>
    <property type="project" value="UniProtKB-KW"/>
</dbReference>
<name>A0ABV8VYW9_9BACI</name>
<evidence type="ECO:0000256" key="4">
    <source>
        <dbReference type="HAMAP-Rule" id="MF_02217"/>
    </source>
</evidence>
<dbReference type="GO" id="GO:0032259">
    <property type="term" value="P:methylation"/>
    <property type="evidence" value="ECO:0007669"/>
    <property type="project" value="UniProtKB-KW"/>
</dbReference>
<dbReference type="PANTHER" id="PTHR10509">
    <property type="entry name" value="O-METHYLTRANSFERASE-RELATED"/>
    <property type="match status" value="1"/>
</dbReference>
<keyword evidence="4" id="KW-0819">tRNA processing</keyword>
<accession>A0ABV8VYW9</accession>
<dbReference type="Proteomes" id="UP001595880">
    <property type="component" value="Unassembled WGS sequence"/>
</dbReference>
<keyword evidence="1 4" id="KW-0489">Methyltransferase</keyword>
<comment type="similarity">
    <text evidence="4">Belongs to the class I-like SAM-binding methyltransferase superfamily. Cation-dependent O-methyltransferase family.</text>
</comment>
<keyword evidence="2 4" id="KW-0808">Transferase</keyword>
<dbReference type="RefSeq" id="WP_390199403.1">
    <property type="nucleotide sequence ID" value="NZ_JBHSDV010000003.1"/>
</dbReference>
<feature type="binding site" evidence="4">
    <location>
        <position position="66"/>
    </location>
    <ligand>
        <name>S-adenosyl-L-methionine</name>
        <dbReference type="ChEBI" id="CHEBI:59789"/>
    </ligand>
</feature>
<evidence type="ECO:0000256" key="1">
    <source>
        <dbReference type="ARBA" id="ARBA00022603"/>
    </source>
</evidence>
<feature type="binding site" evidence="4">
    <location>
        <begin position="111"/>
        <end position="112"/>
    </location>
    <ligand>
        <name>S-adenosyl-L-methionine</name>
        <dbReference type="ChEBI" id="CHEBI:59789"/>
    </ligand>
</feature>
<protein>
    <recommendedName>
        <fullName evidence="4">tRNA 5-hydroxyuridine methyltransferase</fullName>
        <ecNumber evidence="4">2.1.1.-</ecNumber>
    </recommendedName>
    <alternativeName>
        <fullName evidence="4">ho5U methyltransferase</fullName>
    </alternativeName>
</protein>
<feature type="binding site" evidence="4">
    <location>
        <position position="131"/>
    </location>
    <ligand>
        <name>S-adenosyl-L-methionine</name>
        <dbReference type="ChEBI" id="CHEBI:59789"/>
    </ligand>
</feature>
<feature type="binding site" evidence="4">
    <location>
        <position position="36"/>
    </location>
    <ligand>
        <name>S-adenosyl-L-methionine</name>
        <dbReference type="ChEBI" id="CHEBI:59789"/>
    </ligand>
</feature>
<dbReference type="SUPFAM" id="SSF53335">
    <property type="entry name" value="S-adenosyl-L-methionine-dependent methyltransferases"/>
    <property type="match status" value="1"/>
</dbReference>
<feature type="binding site" evidence="4">
    <location>
        <position position="157"/>
    </location>
    <ligand>
        <name>Mg(2+)</name>
        <dbReference type="ChEBI" id="CHEBI:18420"/>
    </ligand>
</feature>
<dbReference type="HAMAP" id="MF_02217">
    <property type="entry name" value="TrmR_methyltr"/>
    <property type="match status" value="1"/>
</dbReference>
<dbReference type="EMBL" id="JBHSDV010000003">
    <property type="protein sequence ID" value="MFC4388413.1"/>
    <property type="molecule type" value="Genomic_DNA"/>
</dbReference>
<dbReference type="PROSITE" id="PS51682">
    <property type="entry name" value="SAM_OMT_I"/>
    <property type="match status" value="1"/>
</dbReference>
<dbReference type="InterPro" id="IPR043675">
    <property type="entry name" value="TrmR_methyltr"/>
</dbReference>
<proteinExistence type="inferred from homology"/>
<evidence type="ECO:0000256" key="3">
    <source>
        <dbReference type="ARBA" id="ARBA00022691"/>
    </source>
</evidence>
<dbReference type="InterPro" id="IPR002935">
    <property type="entry name" value="SAM_O-MeTrfase"/>
</dbReference>
<keyword evidence="4" id="KW-0479">Metal-binding</keyword>
<comment type="function">
    <text evidence="4">Catalyzes the methylation of 5-hydroxyuridine (ho5U) to form 5-methoxyuridine (mo5U) at position 34 in tRNAs.</text>
</comment>
<sequence>MIEENVIHYINKLNNPNEEWIHDIEQEAKEHNVPIMDKVGIAFLTQLIRMQKPSKVLEIGTAIGYSALRMASVHDAMKIVTIERDKNMFQRAKNNIEKQEKENQIIQLFGDALEVVADVKAYGPFDLIFIDAAKGQYEKFFMLYEQMLSKNGIIITDNVLFRGYVATESAETKRLKKIAEKIDRYNQWLVNHPDYTTTIFPIGDGVAITVPKEIKEY</sequence>
<keyword evidence="3 4" id="KW-0949">S-adenosyl-L-methionine</keyword>
<evidence type="ECO:0000313" key="6">
    <source>
        <dbReference type="Proteomes" id="UP001595880"/>
    </source>
</evidence>
<dbReference type="EC" id="2.1.1.-" evidence="4"/>
<feature type="binding site" evidence="4">
    <location>
        <position position="131"/>
    </location>
    <ligand>
        <name>Mg(2+)</name>
        <dbReference type="ChEBI" id="CHEBI:18420"/>
    </ligand>
</feature>
<gene>
    <name evidence="4" type="primary">trmR</name>
    <name evidence="5" type="ORF">ACFOZ1_11445</name>
</gene>
<comment type="catalytic activity">
    <reaction evidence="4">
        <text>5-hydroxyuridine(34) in tRNA + S-adenosyl-L-methionine = 5-methoxyuridine(34) in tRNA + S-adenosyl-L-homocysteine + H(+)</text>
        <dbReference type="Rhea" id="RHEA:60524"/>
        <dbReference type="Rhea" id="RHEA-COMP:13381"/>
        <dbReference type="Rhea" id="RHEA-COMP:15591"/>
        <dbReference type="ChEBI" id="CHEBI:15378"/>
        <dbReference type="ChEBI" id="CHEBI:57856"/>
        <dbReference type="ChEBI" id="CHEBI:59789"/>
        <dbReference type="ChEBI" id="CHEBI:136877"/>
        <dbReference type="ChEBI" id="CHEBI:143860"/>
    </reaction>
</comment>
<comment type="caution">
    <text evidence="5">The sequence shown here is derived from an EMBL/GenBank/DDBJ whole genome shotgun (WGS) entry which is preliminary data.</text>
</comment>
<dbReference type="CDD" id="cd02440">
    <property type="entry name" value="AdoMet_MTases"/>
    <property type="match status" value="1"/>
</dbReference>
<reference evidence="6" key="1">
    <citation type="journal article" date="2019" name="Int. J. Syst. Evol. Microbiol.">
        <title>The Global Catalogue of Microorganisms (GCM) 10K type strain sequencing project: providing services to taxonomists for standard genome sequencing and annotation.</title>
        <authorList>
            <consortium name="The Broad Institute Genomics Platform"/>
            <consortium name="The Broad Institute Genome Sequencing Center for Infectious Disease"/>
            <person name="Wu L."/>
            <person name="Ma J."/>
        </authorList>
    </citation>
    <scope>NUCLEOTIDE SEQUENCE [LARGE SCALE GENOMIC DNA]</scope>
    <source>
        <strain evidence="6">KACC 14058</strain>
    </source>
</reference>
<keyword evidence="4" id="KW-0460">Magnesium</keyword>
<dbReference type="Gene3D" id="3.40.50.150">
    <property type="entry name" value="Vaccinia Virus protein VP39"/>
    <property type="match status" value="1"/>
</dbReference>
<evidence type="ECO:0000313" key="5">
    <source>
        <dbReference type="EMBL" id="MFC4388413.1"/>
    </source>
</evidence>
<dbReference type="InterPro" id="IPR050362">
    <property type="entry name" value="Cation-dep_OMT"/>
</dbReference>